<accession>A0A1G6Z550</accession>
<feature type="region of interest" description="Disordered" evidence="2">
    <location>
        <begin position="304"/>
        <end position="335"/>
    </location>
</feature>
<evidence type="ECO:0000256" key="2">
    <source>
        <dbReference type="SAM" id="MobiDB-lite"/>
    </source>
</evidence>
<keyword evidence="1" id="KW-0233">DNA recombination</keyword>
<dbReference type="GO" id="GO:0006310">
    <property type="term" value="P:DNA recombination"/>
    <property type="evidence" value="ECO:0007669"/>
    <property type="project" value="UniProtKB-KW"/>
</dbReference>
<dbReference type="STRING" id="265719.SAMN04488509_11220"/>
<organism evidence="3 4">
    <name type="scientific">Aquimonas voraii</name>
    <dbReference type="NCBI Taxonomy" id="265719"/>
    <lineage>
        <taxon>Bacteria</taxon>
        <taxon>Pseudomonadati</taxon>
        <taxon>Pseudomonadota</taxon>
        <taxon>Gammaproteobacteria</taxon>
        <taxon>Lysobacterales</taxon>
        <taxon>Lysobacteraceae</taxon>
        <taxon>Aquimonas</taxon>
    </lineage>
</organism>
<proteinExistence type="predicted"/>
<dbReference type="GO" id="GO:0003677">
    <property type="term" value="F:DNA binding"/>
    <property type="evidence" value="ECO:0007669"/>
    <property type="project" value="InterPro"/>
</dbReference>
<reference evidence="3 4" key="1">
    <citation type="submission" date="2016-10" db="EMBL/GenBank/DDBJ databases">
        <authorList>
            <person name="de Groot N.N."/>
        </authorList>
    </citation>
    <scope>NUCLEOTIDE SEQUENCE [LARGE SCALE GENOMIC DNA]</scope>
    <source>
        <strain evidence="3 4">DSM 16957</strain>
    </source>
</reference>
<evidence type="ECO:0000313" key="4">
    <source>
        <dbReference type="Proteomes" id="UP000199603"/>
    </source>
</evidence>
<dbReference type="InterPro" id="IPR013762">
    <property type="entry name" value="Integrase-like_cat_sf"/>
</dbReference>
<name>A0A1G6Z550_9GAMM</name>
<gene>
    <name evidence="3" type="ORF">SAMN04488509_11220</name>
</gene>
<sequence>MQETNSDAYAKAAVLLEEALAALRIDLAEDLNEGRSDTVREIRDSVLAHLLEQTSGKSRTKVKALQATEGHELLCCAMDLLEIRLEALGSHETGQIDRPLYLEIPAGPPPLPRNVGAVLDSIEGLDSELANQSWIDASEQEQVGLAAALLVMRSGACSRSILRAVFESLMEGAPVCLSEHYAWMLIDAELDGVSQKRRIFVDPATLAAMALIKGQLKRWRLPNAGSARQAALDRRIREGWSALRGRLASRLKLPGHLKALMDATSAHIQLNSVPLLATYASGRLASTSWHESAWVRMLGYDRSGSDEATSDALGREGKGATEESVLSPSDAAISEPADGDDFLKALRRATHPQGTSAAAAEKLGSIISQQTPGTTRWFVAGWLRNLVVDARHGKRKRLRLGTVNYFRSIMASRLVAFLPERLDALGADELTDAFAELVGCIRTPDLKARVSALLRRFNAFCIREGERLPEGYKLPKVGAGRAEVSARHVSDSDYSRAMKLLKSEQDSGANREARVFLSLAYRFGARRAEILGLTLLDARRGNATCDLEIRPNAARALKTGNSLRRLPLSLLTDEEREDLRALWEMRGSVASGKRTDAVRADDQQHRQPVSREIVEETFLFLAGEGDPAGQIPEHPAAERALQALRIESGDSELHLHHLRHAFASRHVLGALLDALPEGAAAQLPQAVLEMKELAKHFHDRVFARAGRLSRRGSMVSMALGHGSDETTYRHYVHGLELLVYATLRATRLRRVH</sequence>
<evidence type="ECO:0000256" key="1">
    <source>
        <dbReference type="ARBA" id="ARBA00023172"/>
    </source>
</evidence>
<keyword evidence="4" id="KW-1185">Reference proteome</keyword>
<dbReference type="GO" id="GO:0015074">
    <property type="term" value="P:DNA integration"/>
    <property type="evidence" value="ECO:0007669"/>
    <property type="project" value="InterPro"/>
</dbReference>
<dbReference type="Proteomes" id="UP000199603">
    <property type="component" value="Unassembled WGS sequence"/>
</dbReference>
<protein>
    <submittedName>
        <fullName evidence="3">Site-specific recombinase XerD</fullName>
    </submittedName>
</protein>
<dbReference type="SUPFAM" id="SSF56349">
    <property type="entry name" value="DNA breaking-rejoining enzymes"/>
    <property type="match status" value="1"/>
</dbReference>
<evidence type="ECO:0000313" key="3">
    <source>
        <dbReference type="EMBL" id="SDD96995.1"/>
    </source>
</evidence>
<dbReference type="AlphaFoldDB" id="A0A1G6Z550"/>
<dbReference type="EMBL" id="FNAG01000012">
    <property type="protein sequence ID" value="SDD96995.1"/>
    <property type="molecule type" value="Genomic_DNA"/>
</dbReference>
<dbReference type="RefSeq" id="WP_091244546.1">
    <property type="nucleotide sequence ID" value="NZ_FNAG01000012.1"/>
</dbReference>
<dbReference type="InterPro" id="IPR011010">
    <property type="entry name" value="DNA_brk_join_enz"/>
</dbReference>
<dbReference type="OrthoDB" id="6091627at2"/>
<dbReference type="Gene3D" id="1.10.443.10">
    <property type="entry name" value="Intergrase catalytic core"/>
    <property type="match status" value="1"/>
</dbReference>